<evidence type="ECO:0008006" key="4">
    <source>
        <dbReference type="Google" id="ProtNLM"/>
    </source>
</evidence>
<dbReference type="RefSeq" id="WP_097071787.1">
    <property type="nucleotide sequence ID" value="NZ_OBMQ01000001.1"/>
</dbReference>
<gene>
    <name evidence="2" type="ORF">SAMN05880501_101205</name>
</gene>
<keyword evidence="3" id="KW-1185">Reference proteome</keyword>
<proteinExistence type="predicted"/>
<feature type="chain" id="PRO_5012402713" description="DUF5050 domain-containing protein" evidence="1">
    <location>
        <begin position="27"/>
        <end position="260"/>
    </location>
</feature>
<evidence type="ECO:0000313" key="2">
    <source>
        <dbReference type="EMBL" id="SOB90746.1"/>
    </source>
</evidence>
<reference evidence="3" key="1">
    <citation type="submission" date="2017-08" db="EMBL/GenBank/DDBJ databases">
        <authorList>
            <person name="Varghese N."/>
            <person name="Submissions S."/>
        </authorList>
    </citation>
    <scope>NUCLEOTIDE SEQUENCE [LARGE SCALE GENOMIC DNA]</scope>
    <source>
        <strain evidence="3">JC22</strain>
    </source>
</reference>
<dbReference type="Proteomes" id="UP000219636">
    <property type="component" value="Unassembled WGS sequence"/>
</dbReference>
<evidence type="ECO:0000256" key="1">
    <source>
        <dbReference type="SAM" id="SignalP"/>
    </source>
</evidence>
<feature type="signal peptide" evidence="1">
    <location>
        <begin position="1"/>
        <end position="26"/>
    </location>
</feature>
<dbReference type="SUPFAM" id="SSF82171">
    <property type="entry name" value="DPP6 N-terminal domain-like"/>
    <property type="match status" value="1"/>
</dbReference>
<protein>
    <recommendedName>
        <fullName evidence="4">DUF5050 domain-containing protein</fullName>
    </recommendedName>
</protein>
<name>A0A285R9F9_9BACL</name>
<keyword evidence="1" id="KW-0732">Signal</keyword>
<sequence>MRRKLSVWLLPTLLAAIFLIPMSAFASEVEISDSELELLNLGFEPLDMNDDYIVGTTAPNNKIYFYERATGTTYNVGFTDPYTFVRDVDMKVQGRYFYFTTYQYAGYSEHDYTIMRYDFLTDSSEELIYNPKIITIQGVSDSGLIYTQDNIIYGNELYYYDFRTGKETHLASKVGSAHMSGNIITYSVVSSNIMERNESVYYVQTNALTNKIPVPYGGEYVKTNGKYIAYWYNNSFLSNERTVLIYNISTKEVYDYSYYY</sequence>
<accession>A0A285R9F9</accession>
<dbReference type="EMBL" id="OBMQ01000001">
    <property type="protein sequence ID" value="SOB90746.1"/>
    <property type="molecule type" value="Genomic_DNA"/>
</dbReference>
<organism evidence="2 3">
    <name type="scientific">Ureibacillus xyleni</name>
    <dbReference type="NCBI Taxonomy" id="614648"/>
    <lineage>
        <taxon>Bacteria</taxon>
        <taxon>Bacillati</taxon>
        <taxon>Bacillota</taxon>
        <taxon>Bacilli</taxon>
        <taxon>Bacillales</taxon>
        <taxon>Caryophanaceae</taxon>
        <taxon>Ureibacillus</taxon>
    </lineage>
</organism>
<dbReference type="AlphaFoldDB" id="A0A285R9F9"/>
<evidence type="ECO:0000313" key="3">
    <source>
        <dbReference type="Proteomes" id="UP000219636"/>
    </source>
</evidence>